<evidence type="ECO:0000313" key="4">
    <source>
        <dbReference type="Proteomes" id="UP001431783"/>
    </source>
</evidence>
<dbReference type="Proteomes" id="UP001431783">
    <property type="component" value="Unassembled WGS sequence"/>
</dbReference>
<proteinExistence type="inferred from homology"/>
<gene>
    <name evidence="3" type="ORF">WA026_013770</name>
</gene>
<reference evidence="3 4" key="1">
    <citation type="submission" date="2023-03" db="EMBL/GenBank/DDBJ databases">
        <title>Genome insight into feeding habits of ladybird beetles.</title>
        <authorList>
            <person name="Li H.-S."/>
            <person name="Huang Y.-H."/>
            <person name="Pang H."/>
        </authorList>
    </citation>
    <scope>NUCLEOTIDE SEQUENCE [LARGE SCALE GENOMIC DNA]</scope>
    <source>
        <strain evidence="3">SYSU_2023b</strain>
        <tissue evidence="3">Whole body</tissue>
    </source>
</reference>
<keyword evidence="4" id="KW-1185">Reference proteome</keyword>
<evidence type="ECO:0000256" key="1">
    <source>
        <dbReference type="ARBA" id="ARBA00006901"/>
    </source>
</evidence>
<sequence>MNIPERFALCSCRKIIFSNILKRYSSNNKSEKFNHLLDLNAKSRKNYNVNEVTKKDLEWPKPWNEETEHYFKTLRVFYTDKSKVEIARFLQSPIDFRPSTILNWIKRKEREKEIILQSYIPERNQVLGNELAAAHFVVYRGGAIKFHGGNNWIKANEDGDYDLPSHYVNSQYIEAIDCSEMTLYYEGLTNLSKLQRINWLSFNGCENIDDWSVDYISGIFYKTLVYLDLRNCPSITERGLTALWKMENLKVLYLDDVLRSSEYEMTILMLQEHLPHLEILVGDYCD</sequence>
<dbReference type="AlphaFoldDB" id="A0AAW1UQU5"/>
<dbReference type="EMBL" id="JARQZJ010000097">
    <property type="protein sequence ID" value="KAK9885896.1"/>
    <property type="molecule type" value="Genomic_DNA"/>
</dbReference>
<protein>
    <recommendedName>
        <fullName evidence="2">ATP synthase subunit s-like protein</fullName>
    </recommendedName>
</protein>
<name>A0AAW1UQU5_9CUCU</name>
<organism evidence="3 4">
    <name type="scientific">Henosepilachna vigintioctopunctata</name>
    <dbReference type="NCBI Taxonomy" id="420089"/>
    <lineage>
        <taxon>Eukaryota</taxon>
        <taxon>Metazoa</taxon>
        <taxon>Ecdysozoa</taxon>
        <taxon>Arthropoda</taxon>
        <taxon>Hexapoda</taxon>
        <taxon>Insecta</taxon>
        <taxon>Pterygota</taxon>
        <taxon>Neoptera</taxon>
        <taxon>Endopterygota</taxon>
        <taxon>Coleoptera</taxon>
        <taxon>Polyphaga</taxon>
        <taxon>Cucujiformia</taxon>
        <taxon>Coccinelloidea</taxon>
        <taxon>Coccinellidae</taxon>
        <taxon>Epilachninae</taxon>
        <taxon>Epilachnini</taxon>
        <taxon>Henosepilachna</taxon>
    </lineage>
</organism>
<accession>A0AAW1UQU5</accession>
<dbReference type="Gene3D" id="3.80.10.10">
    <property type="entry name" value="Ribonuclease Inhibitor"/>
    <property type="match status" value="1"/>
</dbReference>
<comment type="similarity">
    <text evidence="1">Belongs to the ATP synthase subunit s family.</text>
</comment>
<dbReference type="FunFam" id="3.80.10.10:FF:000168">
    <property type="entry name" value="Distal membrane arm assembly complex 2"/>
    <property type="match status" value="1"/>
</dbReference>
<evidence type="ECO:0000256" key="2">
    <source>
        <dbReference type="ARBA" id="ARBA00076566"/>
    </source>
</evidence>
<dbReference type="SUPFAM" id="SSF52047">
    <property type="entry name" value="RNI-like"/>
    <property type="match status" value="1"/>
</dbReference>
<evidence type="ECO:0000313" key="3">
    <source>
        <dbReference type="EMBL" id="KAK9885896.1"/>
    </source>
</evidence>
<dbReference type="InterPro" id="IPR032675">
    <property type="entry name" value="LRR_dom_sf"/>
</dbReference>
<comment type="caution">
    <text evidence="3">The sequence shown here is derived from an EMBL/GenBank/DDBJ whole genome shotgun (WGS) entry which is preliminary data.</text>
</comment>